<keyword evidence="3" id="KW-1185">Reference proteome</keyword>
<reference evidence="2 3" key="1">
    <citation type="submission" date="2024-01" db="EMBL/GenBank/DDBJ databases">
        <title>Genome assemblies of Stephania.</title>
        <authorList>
            <person name="Yang L."/>
        </authorList>
    </citation>
    <scope>NUCLEOTIDE SEQUENCE [LARGE SCALE GENOMIC DNA]</scope>
    <source>
        <strain evidence="2">JXDWG</strain>
        <tissue evidence="2">Leaf</tissue>
    </source>
</reference>
<proteinExistence type="predicted"/>
<dbReference type="Proteomes" id="UP001419268">
    <property type="component" value="Unassembled WGS sequence"/>
</dbReference>
<feature type="compositionally biased region" description="Acidic residues" evidence="1">
    <location>
        <begin position="1"/>
        <end position="17"/>
    </location>
</feature>
<accession>A0AAP0F460</accession>
<evidence type="ECO:0000256" key="1">
    <source>
        <dbReference type="SAM" id="MobiDB-lite"/>
    </source>
</evidence>
<feature type="region of interest" description="Disordered" evidence="1">
    <location>
        <begin position="1"/>
        <end position="22"/>
    </location>
</feature>
<evidence type="ECO:0000313" key="3">
    <source>
        <dbReference type="Proteomes" id="UP001419268"/>
    </source>
</evidence>
<sequence length="50" mass="5915">MKAGDGVDDADRADDENAQTARMAWRTRRTWRRVDNISSKPRVRPGKWQW</sequence>
<dbReference type="AlphaFoldDB" id="A0AAP0F460"/>
<dbReference type="EMBL" id="JBBNAG010000010">
    <property type="protein sequence ID" value="KAK9100299.1"/>
    <property type="molecule type" value="Genomic_DNA"/>
</dbReference>
<name>A0AAP0F460_9MAGN</name>
<evidence type="ECO:0000313" key="2">
    <source>
        <dbReference type="EMBL" id="KAK9100299.1"/>
    </source>
</evidence>
<gene>
    <name evidence="2" type="ORF">Scep_023729</name>
</gene>
<protein>
    <submittedName>
        <fullName evidence="2">Uncharacterized protein</fullName>
    </submittedName>
</protein>
<comment type="caution">
    <text evidence="2">The sequence shown here is derived from an EMBL/GenBank/DDBJ whole genome shotgun (WGS) entry which is preliminary data.</text>
</comment>
<organism evidence="2 3">
    <name type="scientific">Stephania cephalantha</name>
    <dbReference type="NCBI Taxonomy" id="152367"/>
    <lineage>
        <taxon>Eukaryota</taxon>
        <taxon>Viridiplantae</taxon>
        <taxon>Streptophyta</taxon>
        <taxon>Embryophyta</taxon>
        <taxon>Tracheophyta</taxon>
        <taxon>Spermatophyta</taxon>
        <taxon>Magnoliopsida</taxon>
        <taxon>Ranunculales</taxon>
        <taxon>Menispermaceae</taxon>
        <taxon>Menispermoideae</taxon>
        <taxon>Cissampelideae</taxon>
        <taxon>Stephania</taxon>
    </lineage>
</organism>